<dbReference type="SUPFAM" id="SSF53850">
    <property type="entry name" value="Periplasmic binding protein-like II"/>
    <property type="match status" value="1"/>
</dbReference>
<name>A0A3N4GAS4_9ACTN</name>
<organism evidence="7 8">
    <name type="scientific">Gordonia oryzae</name>
    <dbReference type="NCBI Taxonomy" id="2487349"/>
    <lineage>
        <taxon>Bacteria</taxon>
        <taxon>Bacillati</taxon>
        <taxon>Actinomycetota</taxon>
        <taxon>Actinomycetes</taxon>
        <taxon>Mycobacteriales</taxon>
        <taxon>Gordoniaceae</taxon>
        <taxon>Gordonia</taxon>
    </lineage>
</organism>
<reference evidence="7 8" key="1">
    <citation type="submission" date="2018-11" db="EMBL/GenBank/DDBJ databases">
        <title>Draft genome sequence of Gordonia sp. RS15-1S isolated from rice stems.</title>
        <authorList>
            <person name="Muangham S."/>
        </authorList>
    </citation>
    <scope>NUCLEOTIDE SEQUENCE [LARGE SCALE GENOMIC DNA]</scope>
    <source>
        <strain evidence="7 8">RS15-1S</strain>
    </source>
</reference>
<dbReference type="GO" id="GO:0032993">
    <property type="term" value="C:protein-DNA complex"/>
    <property type="evidence" value="ECO:0007669"/>
    <property type="project" value="TreeGrafter"/>
</dbReference>
<dbReference type="GO" id="GO:0003677">
    <property type="term" value="F:DNA binding"/>
    <property type="evidence" value="ECO:0007669"/>
    <property type="project" value="UniProtKB-KW"/>
</dbReference>
<gene>
    <name evidence="7" type="ORF">EF294_14955</name>
</gene>
<dbReference type="PRINTS" id="PR00039">
    <property type="entry name" value="HTHLYSR"/>
</dbReference>
<keyword evidence="4" id="KW-0010">Activator</keyword>
<evidence type="ECO:0000256" key="5">
    <source>
        <dbReference type="ARBA" id="ARBA00023163"/>
    </source>
</evidence>
<dbReference type="InterPro" id="IPR036388">
    <property type="entry name" value="WH-like_DNA-bd_sf"/>
</dbReference>
<dbReference type="InterPro" id="IPR005119">
    <property type="entry name" value="LysR_subst-bd"/>
</dbReference>
<evidence type="ECO:0000256" key="2">
    <source>
        <dbReference type="ARBA" id="ARBA00023015"/>
    </source>
</evidence>
<evidence type="ECO:0000256" key="1">
    <source>
        <dbReference type="ARBA" id="ARBA00009437"/>
    </source>
</evidence>
<dbReference type="InterPro" id="IPR036390">
    <property type="entry name" value="WH_DNA-bd_sf"/>
</dbReference>
<dbReference type="PANTHER" id="PTHR30346:SF28">
    <property type="entry name" value="HTH-TYPE TRANSCRIPTIONAL REGULATOR CYNR"/>
    <property type="match status" value="1"/>
</dbReference>
<evidence type="ECO:0000256" key="3">
    <source>
        <dbReference type="ARBA" id="ARBA00023125"/>
    </source>
</evidence>
<evidence type="ECO:0000313" key="8">
    <source>
        <dbReference type="Proteomes" id="UP000267536"/>
    </source>
</evidence>
<dbReference type="Pfam" id="PF03466">
    <property type="entry name" value="LysR_substrate"/>
    <property type="match status" value="1"/>
</dbReference>
<keyword evidence="3" id="KW-0238">DNA-binding</keyword>
<comment type="similarity">
    <text evidence="1">Belongs to the LysR transcriptional regulatory family.</text>
</comment>
<dbReference type="OrthoDB" id="3176554at2"/>
<dbReference type="Pfam" id="PF00126">
    <property type="entry name" value="HTH_1"/>
    <property type="match status" value="1"/>
</dbReference>
<dbReference type="PANTHER" id="PTHR30346">
    <property type="entry name" value="TRANSCRIPTIONAL DUAL REGULATOR HCAR-RELATED"/>
    <property type="match status" value="1"/>
</dbReference>
<feature type="domain" description="HTH lysR-type" evidence="6">
    <location>
        <begin position="4"/>
        <end position="61"/>
    </location>
</feature>
<keyword evidence="8" id="KW-1185">Reference proteome</keyword>
<evidence type="ECO:0000256" key="4">
    <source>
        <dbReference type="ARBA" id="ARBA00023159"/>
    </source>
</evidence>
<comment type="caution">
    <text evidence="7">The sequence shown here is derived from an EMBL/GenBank/DDBJ whole genome shotgun (WGS) entry which is preliminary data.</text>
</comment>
<keyword evidence="2" id="KW-0805">Transcription regulation</keyword>
<dbReference type="Gene3D" id="3.40.190.290">
    <property type="match status" value="1"/>
</dbReference>
<evidence type="ECO:0000259" key="6">
    <source>
        <dbReference type="PROSITE" id="PS50931"/>
    </source>
</evidence>
<dbReference type="SUPFAM" id="SSF46785">
    <property type="entry name" value="Winged helix' DNA-binding domain"/>
    <property type="match status" value="1"/>
</dbReference>
<dbReference type="Gene3D" id="1.10.10.10">
    <property type="entry name" value="Winged helix-like DNA-binding domain superfamily/Winged helix DNA-binding domain"/>
    <property type="match status" value="1"/>
</dbReference>
<accession>A0A3N4GAS4</accession>
<dbReference type="EMBL" id="RKMH01000011">
    <property type="protein sequence ID" value="RPA58487.1"/>
    <property type="molecule type" value="Genomic_DNA"/>
</dbReference>
<dbReference type="PROSITE" id="PS50931">
    <property type="entry name" value="HTH_LYSR"/>
    <property type="match status" value="1"/>
</dbReference>
<evidence type="ECO:0000313" key="7">
    <source>
        <dbReference type="EMBL" id="RPA58487.1"/>
    </source>
</evidence>
<sequence>MRDLDLRRLRMFMAVVDAPSLRVAAERLYISQQALSVAIRELERQLDVELFSRSRRTLTPTPAGVALYEGAIPLLAGGANLAAEVKMIDDDKPDPFSIGHTPGLAPSEVFQVIEGAVLADPSLLITVKPLWPGDIRDAIMSGDVDMVLARSHTAPTDLAGAIATRHELRLAVNADNPLSENPTCAMRDLADHPIVVSELEDDYKNMIVSYCRRAGFEPEIVVSNLRGTPPHMSVITHPDACAFVTNQPGWLYQNQIRVVSFDDPPMTPVMAVWLPNTASRIRNAVLDAVGISDETE</sequence>
<dbReference type="FunFam" id="1.10.10.10:FF:000001">
    <property type="entry name" value="LysR family transcriptional regulator"/>
    <property type="match status" value="1"/>
</dbReference>
<keyword evidence="5" id="KW-0804">Transcription</keyword>
<dbReference type="RefSeq" id="WP_123931440.1">
    <property type="nucleotide sequence ID" value="NZ_JBPSDP010000011.1"/>
</dbReference>
<proteinExistence type="inferred from homology"/>
<dbReference type="AlphaFoldDB" id="A0A3N4GAS4"/>
<dbReference type="GO" id="GO:0003700">
    <property type="term" value="F:DNA-binding transcription factor activity"/>
    <property type="evidence" value="ECO:0007669"/>
    <property type="project" value="InterPro"/>
</dbReference>
<dbReference type="Proteomes" id="UP000267536">
    <property type="component" value="Unassembled WGS sequence"/>
</dbReference>
<protein>
    <submittedName>
        <fullName evidence="7">LysR family transcriptional regulator</fullName>
    </submittedName>
</protein>
<dbReference type="InterPro" id="IPR000847">
    <property type="entry name" value="LysR_HTH_N"/>
</dbReference>